<dbReference type="InterPro" id="IPR037231">
    <property type="entry name" value="NAP-like_sf"/>
</dbReference>
<organism evidence="2 3">
    <name type="scientific">Acrobeloides nanus</name>
    <dbReference type="NCBI Taxonomy" id="290746"/>
    <lineage>
        <taxon>Eukaryota</taxon>
        <taxon>Metazoa</taxon>
        <taxon>Ecdysozoa</taxon>
        <taxon>Nematoda</taxon>
        <taxon>Chromadorea</taxon>
        <taxon>Rhabditida</taxon>
        <taxon>Tylenchina</taxon>
        <taxon>Cephalobomorpha</taxon>
        <taxon>Cephaloboidea</taxon>
        <taxon>Cephalobidae</taxon>
        <taxon>Acrobeloides</taxon>
    </lineage>
</organism>
<accession>A0A914CV21</accession>
<dbReference type="GO" id="GO:0006334">
    <property type="term" value="P:nucleosome assembly"/>
    <property type="evidence" value="ECO:0007669"/>
    <property type="project" value="InterPro"/>
</dbReference>
<proteinExistence type="inferred from homology"/>
<evidence type="ECO:0000256" key="1">
    <source>
        <dbReference type="ARBA" id="ARBA00009947"/>
    </source>
</evidence>
<dbReference type="Pfam" id="PF00956">
    <property type="entry name" value="NAP"/>
    <property type="match status" value="1"/>
</dbReference>
<dbReference type="InterPro" id="IPR002164">
    <property type="entry name" value="NAP_family"/>
</dbReference>
<reference evidence="3" key="1">
    <citation type="submission" date="2022-11" db="UniProtKB">
        <authorList>
            <consortium name="WormBaseParasite"/>
        </authorList>
    </citation>
    <scope>IDENTIFICATION</scope>
</reference>
<dbReference type="Proteomes" id="UP000887540">
    <property type="component" value="Unplaced"/>
</dbReference>
<evidence type="ECO:0000313" key="2">
    <source>
        <dbReference type="Proteomes" id="UP000887540"/>
    </source>
</evidence>
<protein>
    <submittedName>
        <fullName evidence="3">Uncharacterized protein</fullName>
    </submittedName>
</protein>
<dbReference type="AlphaFoldDB" id="A0A914CV21"/>
<keyword evidence="2" id="KW-1185">Reference proteome</keyword>
<evidence type="ECO:0000313" key="3">
    <source>
        <dbReference type="WBParaSite" id="ACRNAN_scaffold14635.g15843.t1"/>
    </source>
</evidence>
<dbReference type="GO" id="GO:0005634">
    <property type="term" value="C:nucleus"/>
    <property type="evidence" value="ECO:0007669"/>
    <property type="project" value="InterPro"/>
</dbReference>
<dbReference type="SUPFAM" id="SSF143113">
    <property type="entry name" value="NAP-like"/>
    <property type="match status" value="1"/>
</dbReference>
<comment type="similarity">
    <text evidence="1">Belongs to the nucleosome assembly protein (NAP) family.</text>
</comment>
<name>A0A914CV21_9BILA</name>
<sequence length="227" mass="26373">MEDMIQAKEVPLLKHHLDNIAIDWRTEPDGFTLKFTSTQRLFQHNQDSEILVVLNDVTHITDMIEEKEAPLLELHLVNISVEWHTKSDKLDEDAPVEAVPSKGISEFWFHVLNNVSQMEDMIQAKEVPLLKHHLDNIAIDWRTEPDGFTLKFTSTQRLFQHNQDSAILVVLNDVTHITDMIEEKEAPLLKLHLENITADLAELSDRLEEEHGHYKENHQQETEARKV</sequence>
<dbReference type="Gene3D" id="3.30.1120.90">
    <property type="entry name" value="Nucleosome assembly protein"/>
    <property type="match status" value="1"/>
</dbReference>
<dbReference type="WBParaSite" id="ACRNAN_scaffold14635.g15843.t1">
    <property type="protein sequence ID" value="ACRNAN_scaffold14635.g15843.t1"/>
    <property type="gene ID" value="ACRNAN_scaffold14635.g15843"/>
</dbReference>